<keyword evidence="1" id="KW-0732">Signal</keyword>
<gene>
    <name evidence="2" type="ORF">VB146_20965</name>
</gene>
<sequence>MSIAPSPPGHHSKRMDRKNKIPLLTLACLASTALATTLSPAQPPAGAPEFAPTLDDPTASVALVPGEYITEKGWGHLLLTRHKQSLRFSLESTTSQAMCFLEGVIDGRQGIATSETGPTDCQVQFANTAEGIDVTTTTPVECKSLCGYNSSFEAPYLRAKDGCSRNALARTRAAFQQHYDRKDYRTALTTLSPVLAQCAPTLEWGEEGDLRNDLAITQYKNALYAQCLETLNAYAEDAAADDDAVMENWPPVLADRYLAIVRAARANLALCRKGLANQRN</sequence>
<name>A0ABU5Q300_9XANT</name>
<evidence type="ECO:0000313" key="3">
    <source>
        <dbReference type="Proteomes" id="UP001303614"/>
    </source>
</evidence>
<comment type="caution">
    <text evidence="2">The sequence shown here is derived from an EMBL/GenBank/DDBJ whole genome shotgun (WGS) entry which is preliminary data.</text>
</comment>
<dbReference type="EMBL" id="JAYFSO010000038">
    <property type="protein sequence ID" value="MEA5126270.1"/>
    <property type="molecule type" value="Genomic_DNA"/>
</dbReference>
<accession>A0ABU5Q300</accession>
<reference evidence="2 3" key="1">
    <citation type="submission" date="2023-12" db="EMBL/GenBank/DDBJ databases">
        <title>Genome sequencing of Xanthomonas floridensis.</title>
        <authorList>
            <person name="Greer S."/>
            <person name="Harrison J."/>
            <person name="Grant M."/>
            <person name="Vicente J."/>
            <person name="Studholme D."/>
        </authorList>
    </citation>
    <scope>NUCLEOTIDE SEQUENCE [LARGE SCALE GENOMIC DNA]</scope>
    <source>
        <strain evidence="2 3">WHRI 8848</strain>
    </source>
</reference>
<protein>
    <submittedName>
        <fullName evidence="2">Uncharacterized protein</fullName>
    </submittedName>
</protein>
<organism evidence="2 3">
    <name type="scientific">Xanthomonas floridensis</name>
    <dbReference type="NCBI Taxonomy" id="1843580"/>
    <lineage>
        <taxon>Bacteria</taxon>
        <taxon>Pseudomonadati</taxon>
        <taxon>Pseudomonadota</taxon>
        <taxon>Gammaproteobacteria</taxon>
        <taxon>Lysobacterales</taxon>
        <taxon>Lysobacteraceae</taxon>
        <taxon>Xanthomonas</taxon>
    </lineage>
</organism>
<feature type="signal peptide" evidence="1">
    <location>
        <begin position="1"/>
        <end position="35"/>
    </location>
</feature>
<proteinExistence type="predicted"/>
<dbReference type="Proteomes" id="UP001303614">
    <property type="component" value="Unassembled WGS sequence"/>
</dbReference>
<evidence type="ECO:0000313" key="2">
    <source>
        <dbReference type="EMBL" id="MEA5126270.1"/>
    </source>
</evidence>
<dbReference type="RefSeq" id="WP_239692177.1">
    <property type="nucleotide sequence ID" value="NZ_JAYFSN010000041.1"/>
</dbReference>
<keyword evidence="3" id="KW-1185">Reference proteome</keyword>
<feature type="chain" id="PRO_5046079938" evidence="1">
    <location>
        <begin position="36"/>
        <end position="280"/>
    </location>
</feature>
<evidence type="ECO:0000256" key="1">
    <source>
        <dbReference type="SAM" id="SignalP"/>
    </source>
</evidence>